<organism evidence="1 2">
    <name type="scientific">Cynoglossus semilaevis</name>
    <name type="common">Tongue sole</name>
    <dbReference type="NCBI Taxonomy" id="244447"/>
    <lineage>
        <taxon>Eukaryota</taxon>
        <taxon>Metazoa</taxon>
        <taxon>Chordata</taxon>
        <taxon>Craniata</taxon>
        <taxon>Vertebrata</taxon>
        <taxon>Euteleostomi</taxon>
        <taxon>Actinopterygii</taxon>
        <taxon>Neopterygii</taxon>
        <taxon>Teleostei</taxon>
        <taxon>Neoteleostei</taxon>
        <taxon>Acanthomorphata</taxon>
        <taxon>Carangaria</taxon>
        <taxon>Pleuronectiformes</taxon>
        <taxon>Pleuronectoidei</taxon>
        <taxon>Cynoglossidae</taxon>
        <taxon>Cynoglossinae</taxon>
        <taxon>Cynoglossus</taxon>
    </lineage>
</organism>
<accession>A0A3P8X5N8</accession>
<reference evidence="1 2" key="1">
    <citation type="journal article" date="2014" name="Nat. Genet.">
        <title>Whole-genome sequence of a flatfish provides insights into ZW sex chromosome evolution and adaptation to a benthic lifestyle.</title>
        <authorList>
            <person name="Chen S."/>
            <person name="Zhang G."/>
            <person name="Shao C."/>
            <person name="Huang Q."/>
            <person name="Liu G."/>
            <person name="Zhang P."/>
            <person name="Song W."/>
            <person name="An N."/>
            <person name="Chalopin D."/>
            <person name="Volff J.N."/>
            <person name="Hong Y."/>
            <person name="Li Q."/>
            <person name="Sha Z."/>
            <person name="Zhou H."/>
            <person name="Xie M."/>
            <person name="Yu Q."/>
            <person name="Liu Y."/>
            <person name="Xiang H."/>
            <person name="Wang N."/>
            <person name="Wu K."/>
            <person name="Yang C."/>
            <person name="Zhou Q."/>
            <person name="Liao X."/>
            <person name="Yang L."/>
            <person name="Hu Q."/>
            <person name="Zhang J."/>
            <person name="Meng L."/>
            <person name="Jin L."/>
            <person name="Tian Y."/>
            <person name="Lian J."/>
            <person name="Yang J."/>
            <person name="Miao G."/>
            <person name="Liu S."/>
            <person name="Liang Z."/>
            <person name="Yan F."/>
            <person name="Li Y."/>
            <person name="Sun B."/>
            <person name="Zhang H."/>
            <person name="Zhang J."/>
            <person name="Zhu Y."/>
            <person name="Du M."/>
            <person name="Zhao Y."/>
            <person name="Schartl M."/>
            <person name="Tang Q."/>
            <person name="Wang J."/>
        </authorList>
    </citation>
    <scope>NUCLEOTIDE SEQUENCE</scope>
</reference>
<reference evidence="1" key="3">
    <citation type="submission" date="2025-09" db="UniProtKB">
        <authorList>
            <consortium name="Ensembl"/>
        </authorList>
    </citation>
    <scope>IDENTIFICATION</scope>
</reference>
<dbReference type="Proteomes" id="UP000265120">
    <property type="component" value="Chromosome 20"/>
</dbReference>
<keyword evidence="2" id="KW-1185">Reference proteome</keyword>
<evidence type="ECO:0000313" key="2">
    <source>
        <dbReference type="Proteomes" id="UP000265120"/>
    </source>
</evidence>
<name>A0A3P8X5N8_CYNSE</name>
<dbReference type="AlphaFoldDB" id="A0A3P8X5N8"/>
<sequence length="113" mass="12968">MCFLCRASCGCDRRGEAVKWPGEEQESWNYGLEKEGSGRREWKGGMARRRSSRNESQSANYRCRPFLSALFLSITPVMNALCSSVLLHHRGGVTSLRENYVYAEIQHRQNHIT</sequence>
<dbReference type="Ensembl" id="ENSCSET00000033850.1">
    <property type="protein sequence ID" value="ENSCSEP00000033416.1"/>
    <property type="gene ID" value="ENSCSEG00000021447.1"/>
</dbReference>
<evidence type="ECO:0000313" key="1">
    <source>
        <dbReference type="Ensembl" id="ENSCSEP00000033416.1"/>
    </source>
</evidence>
<dbReference type="InParanoid" id="A0A3P8X5N8"/>
<reference evidence="1" key="2">
    <citation type="submission" date="2025-08" db="UniProtKB">
        <authorList>
            <consortium name="Ensembl"/>
        </authorList>
    </citation>
    <scope>IDENTIFICATION</scope>
</reference>
<proteinExistence type="predicted"/>
<protein>
    <submittedName>
        <fullName evidence="1">Uncharacterized protein</fullName>
    </submittedName>
</protein>